<dbReference type="Proteomes" id="UP000048965">
    <property type="component" value="Unassembled WGS sequence"/>
</dbReference>
<feature type="transmembrane region" description="Helical" evidence="1">
    <location>
        <begin position="62"/>
        <end position="84"/>
    </location>
</feature>
<keyword evidence="1" id="KW-1133">Transmembrane helix</keyword>
<protein>
    <submittedName>
        <fullName evidence="2">Uncharacterized protein</fullName>
    </submittedName>
</protein>
<reference evidence="2 3" key="2">
    <citation type="journal article" date="2015" name="Stand. Genomic Sci.">
        <title>Draft genome sequence of marine-derived Streptomyces sp. TP-A0598, a producer of anti-MRSA antibiotic lydicamycins.</title>
        <authorList>
            <person name="Komaki H."/>
            <person name="Ichikawa N."/>
            <person name="Hosoyama A."/>
            <person name="Fujita N."/>
            <person name="Igarashi Y."/>
        </authorList>
    </citation>
    <scope>NUCLEOTIDE SEQUENCE [LARGE SCALE GENOMIC DNA]</scope>
    <source>
        <strain evidence="2 3">NBRC 110027</strain>
    </source>
</reference>
<dbReference type="EMBL" id="BBNO01000001">
    <property type="protein sequence ID" value="GAO06553.1"/>
    <property type="molecule type" value="Genomic_DNA"/>
</dbReference>
<reference evidence="3" key="1">
    <citation type="submission" date="2014-09" db="EMBL/GenBank/DDBJ databases">
        <title>Whole genome shotgun sequence of Streptomyces sp. NBRC 110027.</title>
        <authorList>
            <person name="Komaki H."/>
            <person name="Ichikawa N."/>
            <person name="Katano-Makiyama Y."/>
            <person name="Hosoyama A."/>
            <person name="Hashimoto M."/>
            <person name="Uohara A."/>
            <person name="Kitahashi Y."/>
            <person name="Ohji S."/>
            <person name="Kimura A."/>
            <person name="Yamazoe A."/>
            <person name="Igarashi Y."/>
            <person name="Fujita N."/>
        </authorList>
    </citation>
    <scope>NUCLEOTIDE SEQUENCE [LARGE SCALE GENOMIC DNA]</scope>
    <source>
        <strain evidence="3">NBRC 110027</strain>
    </source>
</reference>
<comment type="caution">
    <text evidence="2">The sequence shown here is derived from an EMBL/GenBank/DDBJ whole genome shotgun (WGS) entry which is preliminary data.</text>
</comment>
<dbReference type="AlphaFoldDB" id="A0A0P4R306"/>
<feature type="transmembrane region" description="Helical" evidence="1">
    <location>
        <begin position="37"/>
        <end position="55"/>
    </location>
</feature>
<feature type="transmembrane region" description="Helical" evidence="1">
    <location>
        <begin position="12"/>
        <end position="31"/>
    </location>
</feature>
<keyword evidence="1" id="KW-0812">Transmembrane</keyword>
<dbReference type="RefSeq" id="WP_042149091.1">
    <property type="nucleotide sequence ID" value="NZ_BBNO01000001.1"/>
</dbReference>
<keyword evidence="1" id="KW-0472">Membrane</keyword>
<sequence>MLIRNDYPRRIALGTSGIALLVTVASVIGIAKGAARVELIVTDLVLVCCAVLAVVGWRKERAWMTLTAGAGLLVTVFGGGRLFAE</sequence>
<accession>A0A0P4R306</accession>
<name>A0A0P4R306_9ACTN</name>
<organism evidence="2 3">
    <name type="scientific">Streptomyces lydicamycinicus</name>
    <dbReference type="NCBI Taxonomy" id="1546107"/>
    <lineage>
        <taxon>Bacteria</taxon>
        <taxon>Bacillati</taxon>
        <taxon>Actinomycetota</taxon>
        <taxon>Actinomycetes</taxon>
        <taxon>Kitasatosporales</taxon>
        <taxon>Streptomycetaceae</taxon>
        <taxon>Streptomyces</taxon>
    </lineage>
</organism>
<keyword evidence="3" id="KW-1185">Reference proteome</keyword>
<proteinExistence type="predicted"/>
<evidence type="ECO:0000313" key="3">
    <source>
        <dbReference type="Proteomes" id="UP000048965"/>
    </source>
</evidence>
<evidence type="ECO:0000256" key="1">
    <source>
        <dbReference type="SAM" id="Phobius"/>
    </source>
</evidence>
<evidence type="ECO:0000313" key="2">
    <source>
        <dbReference type="EMBL" id="GAO06553.1"/>
    </source>
</evidence>
<gene>
    <name evidence="2" type="ORF">TPA0598_01_09240</name>
</gene>